<keyword evidence="6 10" id="KW-0274">FAD</keyword>
<evidence type="ECO:0000256" key="3">
    <source>
        <dbReference type="ARBA" id="ARBA00022630"/>
    </source>
</evidence>
<dbReference type="EMBL" id="RCYR01000050">
    <property type="protein sequence ID" value="RYS76300.1"/>
    <property type="molecule type" value="Genomic_DNA"/>
</dbReference>
<dbReference type="Proteomes" id="UP000292665">
    <property type="component" value="Unassembled WGS sequence"/>
</dbReference>
<evidence type="ECO:0000256" key="6">
    <source>
        <dbReference type="ARBA" id="ARBA00022827"/>
    </source>
</evidence>
<dbReference type="GO" id="GO:0046872">
    <property type="term" value="F:metal ion binding"/>
    <property type="evidence" value="ECO:0007669"/>
    <property type="project" value="UniProtKB-UniRule"/>
</dbReference>
<sequence length="360" mass="39862">MKKKRGILFGVVFICVLFFVIVFFVRNKESAEPVSKSDFKLNTVVTVTIYDLEEKEKKPDDKDKRNEKGIHREEKDAEEIIDKALKLCDKYEKIFSRTLPESEIYALNHGTLPMEDGYYLLSEECAALIEKGLYYSELSGGAFDITIEPVSSLWDFTSGEKIVPDAETIAEKQACVGYEDVELKGNKLRFKKEGMGIELGAVAKGYIADKVKEYLVSEGVKSAVIDLGGNVLCVGEKPDGKPFKIGIQKPFADRSETVSAVEIAGTSVVSSGIYERYFEKDGKLYHHILDPATGYPYENGLVSVTVLSEESADGDGLSTACFALGLEKGLELIEQTPDTEAMFITEDGEMHFSKGFVYCG</sequence>
<protein>
    <recommendedName>
        <fullName evidence="2 10">FAD:protein FMN transferase</fullName>
        <ecNumber evidence="1 10">2.7.1.180</ecNumber>
    </recommendedName>
    <alternativeName>
        <fullName evidence="8 10">Flavin transferase</fullName>
    </alternativeName>
</protein>
<reference evidence="14 16" key="2">
    <citation type="journal article" date="2019" name="Science, e1252229">
        <title>Invertible promoters mediate bacterial phase variation, antibiotic resistance, and host adaptation in the gut.</title>
        <authorList>
            <person name="Jiang X."/>
            <person name="Hall A.B."/>
            <person name="Arthur T.D."/>
            <person name="Plichta D.R."/>
            <person name="Covington C.T."/>
            <person name="Poyet M."/>
            <person name="Crothers J."/>
            <person name="Moses P.L."/>
            <person name="Tolonen A.C."/>
            <person name="Vlamakis H."/>
            <person name="Alm E.J."/>
            <person name="Xavier R.J."/>
        </authorList>
    </citation>
    <scope>NUCLEOTIDE SEQUENCE [LARGE SCALE GENOMIC DNA]</scope>
    <source>
        <strain evidence="14">Aa_0143</strain>
        <strain evidence="16">aa_0143</strain>
    </source>
</reference>
<feature type="transmembrane region" description="Helical" evidence="12">
    <location>
        <begin position="7"/>
        <end position="25"/>
    </location>
</feature>
<dbReference type="AlphaFoldDB" id="A0A174CQX0"/>
<evidence type="ECO:0000256" key="9">
    <source>
        <dbReference type="ARBA" id="ARBA00048540"/>
    </source>
</evidence>
<dbReference type="Gene3D" id="3.10.520.10">
    <property type="entry name" value="ApbE-like domains"/>
    <property type="match status" value="1"/>
</dbReference>
<dbReference type="GeneID" id="97329847"/>
<accession>A0A174CQX0</accession>
<evidence type="ECO:0000256" key="1">
    <source>
        <dbReference type="ARBA" id="ARBA00011955"/>
    </source>
</evidence>
<reference evidence="13 15" key="1">
    <citation type="submission" date="2015-09" db="EMBL/GenBank/DDBJ databases">
        <authorList>
            <consortium name="Pathogen Informatics"/>
        </authorList>
    </citation>
    <scope>NUCLEOTIDE SEQUENCE [LARGE SCALE GENOMIC DNA]</scope>
    <source>
        <strain evidence="13 15">2789STDY5834841</strain>
    </source>
</reference>
<dbReference type="EC" id="2.7.1.180" evidence="1 10"/>
<dbReference type="GO" id="GO:0016740">
    <property type="term" value="F:transferase activity"/>
    <property type="evidence" value="ECO:0007669"/>
    <property type="project" value="UniProtKB-UniRule"/>
</dbReference>
<evidence type="ECO:0000256" key="10">
    <source>
        <dbReference type="PIRNR" id="PIRNR006268"/>
    </source>
</evidence>
<dbReference type="InterPro" id="IPR003374">
    <property type="entry name" value="ApbE-like_sf"/>
</dbReference>
<keyword evidence="3 10" id="KW-0285">Flavoprotein</keyword>
<feature type="binding site" evidence="11">
    <location>
        <position position="201"/>
    </location>
    <ligand>
        <name>Mg(2+)</name>
        <dbReference type="ChEBI" id="CHEBI:18420"/>
    </ligand>
</feature>
<comment type="similarity">
    <text evidence="10">Belongs to the ApbE family.</text>
</comment>
<evidence type="ECO:0000256" key="7">
    <source>
        <dbReference type="ARBA" id="ARBA00022842"/>
    </source>
</evidence>
<evidence type="ECO:0000256" key="8">
    <source>
        <dbReference type="ARBA" id="ARBA00031306"/>
    </source>
</evidence>
<dbReference type="SUPFAM" id="SSF143631">
    <property type="entry name" value="ApbE-like"/>
    <property type="match status" value="1"/>
</dbReference>
<dbReference type="InterPro" id="IPR024932">
    <property type="entry name" value="ApbE"/>
</dbReference>
<evidence type="ECO:0000256" key="12">
    <source>
        <dbReference type="SAM" id="Phobius"/>
    </source>
</evidence>
<evidence type="ECO:0000256" key="4">
    <source>
        <dbReference type="ARBA" id="ARBA00022679"/>
    </source>
</evidence>
<keyword evidence="13" id="KW-0449">Lipoprotein</keyword>
<evidence type="ECO:0000313" key="16">
    <source>
        <dbReference type="Proteomes" id="UP000292665"/>
    </source>
</evidence>
<dbReference type="Pfam" id="PF02424">
    <property type="entry name" value="ApbE"/>
    <property type="match status" value="1"/>
</dbReference>
<keyword evidence="4 10" id="KW-0808">Transferase</keyword>
<keyword evidence="5 10" id="KW-0479">Metal-binding</keyword>
<name>A0A174CQX0_9FIRM</name>
<evidence type="ECO:0000256" key="5">
    <source>
        <dbReference type="ARBA" id="ARBA00022723"/>
    </source>
</evidence>
<keyword evidence="7 10" id="KW-0460">Magnesium</keyword>
<feature type="binding site" evidence="11">
    <location>
        <position position="315"/>
    </location>
    <ligand>
        <name>Mg(2+)</name>
        <dbReference type="ChEBI" id="CHEBI:18420"/>
    </ligand>
</feature>
<proteinExistence type="inferred from homology"/>
<evidence type="ECO:0000256" key="2">
    <source>
        <dbReference type="ARBA" id="ARBA00016337"/>
    </source>
</evidence>
<organism evidence="13 15">
    <name type="scientific">[Ruminococcus] torques</name>
    <dbReference type="NCBI Taxonomy" id="33039"/>
    <lineage>
        <taxon>Bacteria</taxon>
        <taxon>Bacillati</taxon>
        <taxon>Bacillota</taxon>
        <taxon>Clostridia</taxon>
        <taxon>Lachnospirales</taxon>
        <taxon>Lachnospiraceae</taxon>
        <taxon>Mediterraneibacter</taxon>
    </lineage>
</organism>
<keyword evidence="12" id="KW-0472">Membrane</keyword>
<dbReference type="PANTHER" id="PTHR30040:SF2">
    <property type="entry name" value="FAD:PROTEIN FMN TRANSFERASE"/>
    <property type="match status" value="1"/>
</dbReference>
<keyword evidence="12" id="KW-0812">Transmembrane</keyword>
<dbReference type="EMBL" id="CYZO01000021">
    <property type="protein sequence ID" value="CUO14208.1"/>
    <property type="molecule type" value="Genomic_DNA"/>
</dbReference>
<evidence type="ECO:0000313" key="14">
    <source>
        <dbReference type="EMBL" id="RYS76300.1"/>
    </source>
</evidence>
<dbReference type="PIRSF" id="PIRSF006268">
    <property type="entry name" value="ApbE"/>
    <property type="match status" value="1"/>
</dbReference>
<evidence type="ECO:0000313" key="15">
    <source>
        <dbReference type="Proteomes" id="UP000095787"/>
    </source>
</evidence>
<comment type="catalytic activity">
    <reaction evidence="9 10">
        <text>L-threonyl-[protein] + FAD = FMN-L-threonyl-[protein] + AMP + H(+)</text>
        <dbReference type="Rhea" id="RHEA:36847"/>
        <dbReference type="Rhea" id="RHEA-COMP:11060"/>
        <dbReference type="Rhea" id="RHEA-COMP:11061"/>
        <dbReference type="ChEBI" id="CHEBI:15378"/>
        <dbReference type="ChEBI" id="CHEBI:30013"/>
        <dbReference type="ChEBI" id="CHEBI:57692"/>
        <dbReference type="ChEBI" id="CHEBI:74257"/>
        <dbReference type="ChEBI" id="CHEBI:456215"/>
        <dbReference type="EC" id="2.7.1.180"/>
    </reaction>
</comment>
<gene>
    <name evidence="13" type="primary">apbE</name>
    <name evidence="14" type="ORF">EAI93_13490</name>
    <name evidence="13" type="ORF">ERS852456_01717</name>
</gene>
<evidence type="ECO:0000256" key="11">
    <source>
        <dbReference type="PIRSR" id="PIRSR006268-2"/>
    </source>
</evidence>
<comment type="cofactor">
    <cofactor evidence="11">
        <name>Mg(2+)</name>
        <dbReference type="ChEBI" id="CHEBI:18420"/>
    </cofactor>
    <cofactor evidence="11">
        <name>Mn(2+)</name>
        <dbReference type="ChEBI" id="CHEBI:29035"/>
    </cofactor>
    <text evidence="11">Magnesium. Can also use manganese.</text>
</comment>
<dbReference type="Proteomes" id="UP000095787">
    <property type="component" value="Unassembled WGS sequence"/>
</dbReference>
<dbReference type="RefSeq" id="WP_009243416.1">
    <property type="nucleotide sequence ID" value="NZ_AP028249.1"/>
</dbReference>
<dbReference type="PANTHER" id="PTHR30040">
    <property type="entry name" value="THIAMINE BIOSYNTHESIS LIPOPROTEIN APBE"/>
    <property type="match status" value="1"/>
</dbReference>
<keyword evidence="12" id="KW-1133">Transmembrane helix</keyword>
<feature type="binding site" evidence="11">
    <location>
        <position position="319"/>
    </location>
    <ligand>
        <name>Mg(2+)</name>
        <dbReference type="ChEBI" id="CHEBI:18420"/>
    </ligand>
</feature>
<evidence type="ECO:0000313" key="13">
    <source>
        <dbReference type="EMBL" id="CUO14208.1"/>
    </source>
</evidence>